<dbReference type="EMBL" id="CP003763">
    <property type="protein sequence ID" value="AFQ25795.1"/>
    <property type="molecule type" value="Genomic_DNA"/>
</dbReference>
<dbReference type="InterPro" id="IPR053738">
    <property type="entry name" value="Lambda_capsid_assembly"/>
</dbReference>
<organism evidence="1 2">
    <name type="scientific">Bacillus thuringiensis HD-789</name>
    <dbReference type="NCBI Taxonomy" id="1217737"/>
    <lineage>
        <taxon>Bacteria</taxon>
        <taxon>Bacillati</taxon>
        <taxon>Bacillota</taxon>
        <taxon>Bacilli</taxon>
        <taxon>Bacillales</taxon>
        <taxon>Bacillaceae</taxon>
        <taxon>Bacillus</taxon>
        <taxon>Bacillus cereus group</taxon>
    </lineage>
</organism>
<dbReference type="Proteomes" id="UP000005257">
    <property type="component" value="Chromosome"/>
</dbReference>
<dbReference type="AlphaFoldDB" id="A0A9W3P2X8"/>
<proteinExistence type="predicted"/>
<gene>
    <name evidence="1" type="ORF">BTF1_07920</name>
</gene>
<evidence type="ECO:0000313" key="2">
    <source>
        <dbReference type="Proteomes" id="UP000005257"/>
    </source>
</evidence>
<evidence type="ECO:0008006" key="3">
    <source>
        <dbReference type="Google" id="ProtNLM"/>
    </source>
</evidence>
<dbReference type="Pfam" id="PF25209">
    <property type="entry name" value="Phage_capsid_4"/>
    <property type="match status" value="1"/>
</dbReference>
<evidence type="ECO:0000313" key="1">
    <source>
        <dbReference type="EMBL" id="AFQ25795.1"/>
    </source>
</evidence>
<dbReference type="Gene3D" id="3.90.1690.10">
    <property type="entry name" value="phage-related protein like domain"/>
    <property type="match status" value="1"/>
</dbReference>
<name>A0A9W3P2X8_BACTU</name>
<protein>
    <recommendedName>
        <fullName evidence="3">Major capsid protein</fullName>
    </recommendedName>
</protein>
<sequence>MADLTLGQHPLLKKAFLDARFKHLTEKRFIADSLFMKVSADALAVKYFKDADVDSQGRYNYEEVPEVGEGSSYKRIGLSEVAKIEMIRKYGLEAAVSYEMQKWGQTGVFERIFLKLSNSVVAMVNTMAYDKIHSEPNIGGRTKTGAAGDETWDNATLGADKMISDIIDAKASAKKFGYSLDTMVISTETEALFLKNKGIRDALRENNTDIALLNGYIGNFLGLDVIVDENYSDDQVLMLQRGILGDIADAEPLKSHTYNQEEDSTTILRVSRFTTAYVTDPKAVYLLKNIKA</sequence>
<reference evidence="1 2" key="1">
    <citation type="journal article" date="2013" name="Genome Announc.">
        <title>Complete Genome Sequence of Bacillus thuringiensis Serovar Israelensis Strain HD-789.</title>
        <authorList>
            <person name="Doggett N.A."/>
            <person name="Stubben C.J."/>
            <person name="Chertkov O."/>
            <person name="Bruce D.C."/>
            <person name="Detter J.C."/>
            <person name="Johnson S.L."/>
            <person name="Han C.S."/>
        </authorList>
    </citation>
    <scope>NUCLEOTIDE SEQUENCE [LARGE SCALE GENOMIC DNA]</scope>
    <source>
        <strain evidence="1 2">HD-789</strain>
    </source>
</reference>
<dbReference type="RefSeq" id="WP_000774583.1">
    <property type="nucleotide sequence ID" value="NC_018508.1"/>
</dbReference>
<accession>A0A9W3P2X8</accession>
<dbReference type="KEGG" id="btn:BTF1_07920"/>